<dbReference type="AlphaFoldDB" id="A0A9N9FUF7"/>
<comment type="caution">
    <text evidence="2">The sequence shown here is derived from an EMBL/GenBank/DDBJ whole genome shotgun (WGS) entry which is preliminary data.</text>
</comment>
<evidence type="ECO:0000313" key="3">
    <source>
        <dbReference type="Proteomes" id="UP000789706"/>
    </source>
</evidence>
<feature type="region of interest" description="Disordered" evidence="1">
    <location>
        <begin position="56"/>
        <end position="98"/>
    </location>
</feature>
<evidence type="ECO:0000313" key="2">
    <source>
        <dbReference type="EMBL" id="CAG8563106.1"/>
    </source>
</evidence>
<organism evidence="2 3">
    <name type="scientific">Diversispora eburnea</name>
    <dbReference type="NCBI Taxonomy" id="1213867"/>
    <lineage>
        <taxon>Eukaryota</taxon>
        <taxon>Fungi</taxon>
        <taxon>Fungi incertae sedis</taxon>
        <taxon>Mucoromycota</taxon>
        <taxon>Glomeromycotina</taxon>
        <taxon>Glomeromycetes</taxon>
        <taxon>Diversisporales</taxon>
        <taxon>Diversisporaceae</taxon>
        <taxon>Diversispora</taxon>
    </lineage>
</organism>
<sequence length="98" mass="11217">KVDWDEERCKKIQAVGIIHAGTFFICLRESIRVLFVPLIFELLSFPFVVPRETVIEDSKPEPPEVSEEEVVPEPEPEPVVDEEWQESDEDDLDALPGP</sequence>
<feature type="compositionally biased region" description="Acidic residues" evidence="1">
    <location>
        <begin position="64"/>
        <end position="98"/>
    </location>
</feature>
<keyword evidence="3" id="KW-1185">Reference proteome</keyword>
<name>A0A9N9FUF7_9GLOM</name>
<reference evidence="2" key="1">
    <citation type="submission" date="2021-06" db="EMBL/GenBank/DDBJ databases">
        <authorList>
            <person name="Kallberg Y."/>
            <person name="Tangrot J."/>
            <person name="Rosling A."/>
        </authorList>
    </citation>
    <scope>NUCLEOTIDE SEQUENCE</scope>
    <source>
        <strain evidence="2">AZ414A</strain>
    </source>
</reference>
<accession>A0A9N9FUF7</accession>
<dbReference type="EMBL" id="CAJVPK010000974">
    <property type="protein sequence ID" value="CAG8563106.1"/>
    <property type="molecule type" value="Genomic_DNA"/>
</dbReference>
<dbReference type="Proteomes" id="UP000789706">
    <property type="component" value="Unassembled WGS sequence"/>
</dbReference>
<proteinExistence type="predicted"/>
<protein>
    <submittedName>
        <fullName evidence="2">10999_t:CDS:1</fullName>
    </submittedName>
</protein>
<gene>
    <name evidence="2" type="ORF">DEBURN_LOCUS7689</name>
</gene>
<evidence type="ECO:0000256" key="1">
    <source>
        <dbReference type="SAM" id="MobiDB-lite"/>
    </source>
</evidence>
<feature type="non-terminal residue" evidence="2">
    <location>
        <position position="98"/>
    </location>
</feature>